<sequence length="89" mass="10154">MSIQSLIGLGAFTLVLFLFSIYANKHRAEDSEKKKDKNGNVLQSLPHTPEDDERLFASPEFKAAWDELEEKYAALSAIYYRKKGHKNGH</sequence>
<dbReference type="AlphaFoldDB" id="A0A809S2E2"/>
<keyword evidence="4" id="KW-1185">Reference proteome</keyword>
<feature type="region of interest" description="Disordered" evidence="1">
    <location>
        <begin position="28"/>
        <end position="52"/>
    </location>
</feature>
<name>A0A809S2E2_9PROT</name>
<evidence type="ECO:0000256" key="2">
    <source>
        <dbReference type="SAM" id="Phobius"/>
    </source>
</evidence>
<keyword evidence="2" id="KW-1133">Transmembrane helix</keyword>
<protein>
    <submittedName>
        <fullName evidence="3">Uncharacterized protein</fullName>
    </submittedName>
</protein>
<accession>A0A809S2E2</accession>
<evidence type="ECO:0000256" key="1">
    <source>
        <dbReference type="SAM" id="MobiDB-lite"/>
    </source>
</evidence>
<feature type="transmembrane region" description="Helical" evidence="2">
    <location>
        <begin position="6"/>
        <end position="24"/>
    </location>
</feature>
<evidence type="ECO:0000313" key="4">
    <source>
        <dbReference type="Proteomes" id="UP000463939"/>
    </source>
</evidence>
<gene>
    <name evidence="3" type="ORF">SFSGTM_15260</name>
</gene>
<dbReference type="RefSeq" id="WP_179954408.1">
    <property type="nucleotide sequence ID" value="NZ_AP021881.1"/>
</dbReference>
<dbReference type="Proteomes" id="UP000463939">
    <property type="component" value="Chromosome"/>
</dbReference>
<keyword evidence="2" id="KW-0812">Transmembrane</keyword>
<proteinExistence type="predicted"/>
<keyword evidence="2" id="KW-0472">Membrane</keyword>
<dbReference type="EMBL" id="AP021881">
    <property type="protein sequence ID" value="BBP00818.1"/>
    <property type="molecule type" value="Genomic_DNA"/>
</dbReference>
<feature type="compositionally biased region" description="Basic and acidic residues" evidence="1">
    <location>
        <begin position="28"/>
        <end position="38"/>
    </location>
</feature>
<dbReference type="KEGG" id="sniv:SFSGTM_15260"/>
<evidence type="ECO:0000313" key="3">
    <source>
        <dbReference type="EMBL" id="BBP00818.1"/>
    </source>
</evidence>
<organism evidence="3 4">
    <name type="scientific">Sulfuriferula nivalis</name>
    <dbReference type="NCBI Taxonomy" id="2675298"/>
    <lineage>
        <taxon>Bacteria</taxon>
        <taxon>Pseudomonadati</taxon>
        <taxon>Pseudomonadota</taxon>
        <taxon>Betaproteobacteria</taxon>
        <taxon>Nitrosomonadales</taxon>
        <taxon>Sulfuricellaceae</taxon>
        <taxon>Sulfuriferula</taxon>
    </lineage>
</organism>
<reference evidence="4" key="1">
    <citation type="submission" date="2019-11" db="EMBL/GenBank/DDBJ databases">
        <title>Isolation and characterization of a novel species in the genus Sulfuriferula.</title>
        <authorList>
            <person name="Mochizuki J."/>
            <person name="Kojima H."/>
            <person name="Fukui M."/>
        </authorList>
    </citation>
    <scope>NUCLEOTIDE SEQUENCE [LARGE SCALE GENOMIC DNA]</scope>
    <source>
        <strain evidence="4">SGTM</strain>
    </source>
</reference>